<dbReference type="Proteomes" id="UP000275530">
    <property type="component" value="Unassembled WGS sequence"/>
</dbReference>
<sequence length="61" mass="7278">MKRRKVDRERIERADRESRLVLDAERQAREAKTARLREQRLKKATEILLAELNRPGEVEPP</sequence>
<organism evidence="1 2">
    <name type="scientific">Mesorhizobium jarvisii</name>
    <dbReference type="NCBI Taxonomy" id="1777867"/>
    <lineage>
        <taxon>Bacteria</taxon>
        <taxon>Pseudomonadati</taxon>
        <taxon>Pseudomonadota</taxon>
        <taxon>Alphaproteobacteria</taxon>
        <taxon>Hyphomicrobiales</taxon>
        <taxon>Phyllobacteriaceae</taxon>
        <taxon>Mesorhizobium</taxon>
    </lineage>
</organism>
<evidence type="ECO:0000313" key="2">
    <source>
        <dbReference type="Proteomes" id="UP000275530"/>
    </source>
</evidence>
<gene>
    <name evidence="1" type="ORF">D3242_28660</name>
</gene>
<evidence type="ECO:0000313" key="1">
    <source>
        <dbReference type="EMBL" id="RJT29577.1"/>
    </source>
</evidence>
<protein>
    <submittedName>
        <fullName evidence="1">Uncharacterized protein</fullName>
    </submittedName>
</protein>
<accession>A0A6M7TRP2</accession>
<keyword evidence="2" id="KW-1185">Reference proteome</keyword>
<dbReference type="AlphaFoldDB" id="A0A6M7TRP2"/>
<name>A0A6M7TRP2_9HYPH</name>
<comment type="caution">
    <text evidence="1">The sequence shown here is derived from an EMBL/GenBank/DDBJ whole genome shotgun (WGS) entry which is preliminary data.</text>
</comment>
<proteinExistence type="predicted"/>
<dbReference type="EMBL" id="QZXA01000014">
    <property type="protein sequence ID" value="RJT29577.1"/>
    <property type="molecule type" value="Genomic_DNA"/>
</dbReference>
<reference evidence="1 2" key="1">
    <citation type="submission" date="2018-09" db="EMBL/GenBank/DDBJ databases">
        <title>Mesorhizobium carmichaelinearum sp. nov. isolated from Carmichaelinea spp. root nodules in New Zealand.</title>
        <authorList>
            <person name="De Meyer S.E."/>
        </authorList>
    </citation>
    <scope>NUCLEOTIDE SEQUENCE [LARGE SCALE GENOMIC DNA]</scope>
    <source>
        <strain evidence="1 2">LMG 28313</strain>
    </source>
</reference>